<dbReference type="AlphaFoldDB" id="A0A1C3PGI3"/>
<sequence length="46" mass="4952">MIRCEAMKKGLLALGELPGFTAPEPGEPEYSERFDPAAPIVGMDIC</sequence>
<gene>
    <name evidence="1" type="ORF">FDG2_6174</name>
</gene>
<reference evidence="2" key="1">
    <citation type="submission" date="2016-02" db="EMBL/GenBank/DDBJ databases">
        <authorList>
            <person name="Wibberg D."/>
        </authorList>
    </citation>
    <scope>NUCLEOTIDE SEQUENCE [LARGE SCALE GENOMIC DNA]</scope>
</reference>
<dbReference type="EMBL" id="FLUV01002545">
    <property type="protein sequence ID" value="SBW28909.1"/>
    <property type="molecule type" value="Genomic_DNA"/>
</dbReference>
<name>A0A1C3PGI3_9ACTN</name>
<evidence type="ECO:0000313" key="2">
    <source>
        <dbReference type="Proteomes" id="UP000199013"/>
    </source>
</evidence>
<keyword evidence="2" id="KW-1185">Reference proteome</keyword>
<protein>
    <submittedName>
        <fullName evidence="1">Uncharacterized protein</fullName>
    </submittedName>
</protein>
<accession>A0A1C3PGI3</accession>
<organism evidence="1 2">
    <name type="scientific">Candidatus Protofrankia californiensis</name>
    <dbReference type="NCBI Taxonomy" id="1839754"/>
    <lineage>
        <taxon>Bacteria</taxon>
        <taxon>Bacillati</taxon>
        <taxon>Actinomycetota</taxon>
        <taxon>Actinomycetes</taxon>
        <taxon>Frankiales</taxon>
        <taxon>Frankiaceae</taxon>
        <taxon>Protofrankia</taxon>
    </lineage>
</organism>
<dbReference type="Proteomes" id="UP000199013">
    <property type="component" value="Unassembled WGS sequence"/>
</dbReference>
<evidence type="ECO:0000313" key="1">
    <source>
        <dbReference type="EMBL" id="SBW28909.1"/>
    </source>
</evidence>
<proteinExistence type="predicted"/>